<organism evidence="2 3">
    <name type="scientific">Persicobacter psychrovividus</name>
    <dbReference type="NCBI Taxonomy" id="387638"/>
    <lineage>
        <taxon>Bacteria</taxon>
        <taxon>Pseudomonadati</taxon>
        <taxon>Bacteroidota</taxon>
        <taxon>Cytophagia</taxon>
        <taxon>Cytophagales</taxon>
        <taxon>Persicobacteraceae</taxon>
        <taxon>Persicobacter</taxon>
    </lineage>
</organism>
<dbReference type="RefSeq" id="WP_338397797.1">
    <property type="nucleotide sequence ID" value="NZ_AP025292.1"/>
</dbReference>
<feature type="signal peptide" evidence="1">
    <location>
        <begin position="1"/>
        <end position="22"/>
    </location>
</feature>
<evidence type="ECO:0000256" key="1">
    <source>
        <dbReference type="SAM" id="SignalP"/>
    </source>
</evidence>
<dbReference type="Proteomes" id="UP001354989">
    <property type="component" value="Chromosome"/>
</dbReference>
<protein>
    <recommendedName>
        <fullName evidence="4">Lipoprotein</fullName>
    </recommendedName>
</protein>
<name>A0ABN6L656_9BACT</name>
<evidence type="ECO:0000313" key="3">
    <source>
        <dbReference type="Proteomes" id="UP001354989"/>
    </source>
</evidence>
<evidence type="ECO:0008006" key="4">
    <source>
        <dbReference type="Google" id="ProtNLM"/>
    </source>
</evidence>
<gene>
    <name evidence="2" type="ORF">PEPS_09350</name>
</gene>
<feature type="chain" id="PRO_5047159517" description="Lipoprotein" evidence="1">
    <location>
        <begin position="23"/>
        <end position="246"/>
    </location>
</feature>
<reference evidence="2 3" key="1">
    <citation type="submission" date="2021-12" db="EMBL/GenBank/DDBJ databases">
        <title>Genome sequencing of bacteria with rrn-lacking chromosome and rrn-plasmid.</title>
        <authorList>
            <person name="Anda M."/>
            <person name="Iwasaki W."/>
        </authorList>
    </citation>
    <scope>NUCLEOTIDE SEQUENCE [LARGE SCALE GENOMIC DNA]</scope>
    <source>
        <strain evidence="2 3">NBRC 101262</strain>
    </source>
</reference>
<sequence length="246" mass="27188">MKKVTFYAAVLFSAMTMFSACSSKSDDPTPEKPSQEEVDAQHLAAMKQTADSTYAAIIAGDWKLEKFIPSDDMLKASQTPDGAPALTIINKAKGAIDFGLTLDFHKEVNGQKIVVDTKNFDDLSQGEKDKKCEDLQVAIYGFGYDVFKMVTEDNYAVEIFGAYASPFATDEASTDDITDKDTGEVKVAVNPTDFSSFDYENMLMHGKEVVLNNTDKIYFQDGKLVVESTEHTYKYGVSQYIFAPAK</sequence>
<dbReference type="PROSITE" id="PS51257">
    <property type="entry name" value="PROKAR_LIPOPROTEIN"/>
    <property type="match status" value="1"/>
</dbReference>
<evidence type="ECO:0000313" key="2">
    <source>
        <dbReference type="EMBL" id="BDC98654.1"/>
    </source>
</evidence>
<keyword evidence="1" id="KW-0732">Signal</keyword>
<proteinExistence type="predicted"/>
<keyword evidence="3" id="KW-1185">Reference proteome</keyword>
<dbReference type="EMBL" id="AP025292">
    <property type="protein sequence ID" value="BDC98654.1"/>
    <property type="molecule type" value="Genomic_DNA"/>
</dbReference>
<accession>A0ABN6L656</accession>